<protein>
    <submittedName>
        <fullName evidence="2">Uncharacterized protein</fullName>
    </submittedName>
</protein>
<accession>A0A6N4V427</accession>
<evidence type="ECO:0000313" key="2">
    <source>
        <dbReference type="EMBL" id="BBX30411.1"/>
    </source>
</evidence>
<gene>
    <name evidence="2" type="ORF">MALV_55360</name>
</gene>
<dbReference type="Proteomes" id="UP000466906">
    <property type="component" value="Plasmid pJCM12272"/>
</dbReference>
<dbReference type="AlphaFoldDB" id="A0A6N4V427"/>
<geneLocation type="plasmid" evidence="2 3">
    <name>pJCM12272</name>
</geneLocation>
<evidence type="ECO:0000313" key="3">
    <source>
        <dbReference type="Proteomes" id="UP000466906"/>
    </source>
</evidence>
<name>A0A6N4V427_9MYCO</name>
<feature type="region of interest" description="Disordered" evidence="1">
    <location>
        <begin position="78"/>
        <end position="135"/>
    </location>
</feature>
<dbReference type="KEGG" id="malv:MALV_55360"/>
<sequence>MDEVADDVGLAAWPVAGSPLVVVEQDTNAPATPATAATDNHRRGDLGRRSLITVIGPPRSRWRTIAVHCLGEYCHNLVQPPPSRLKTKPARRAYLPRLSHQHTDRNHDCDHGNRDTDDRQQIGDTGARGAAKTTC</sequence>
<organism evidence="2 3">
    <name type="scientific">Mycolicibacterium alvei</name>
    <dbReference type="NCBI Taxonomy" id="67081"/>
    <lineage>
        <taxon>Bacteria</taxon>
        <taxon>Bacillati</taxon>
        <taxon>Actinomycetota</taxon>
        <taxon>Actinomycetes</taxon>
        <taxon>Mycobacteriales</taxon>
        <taxon>Mycobacteriaceae</taxon>
        <taxon>Mycolicibacterium</taxon>
    </lineage>
</organism>
<keyword evidence="2" id="KW-0614">Plasmid</keyword>
<proteinExistence type="predicted"/>
<reference evidence="2 3" key="1">
    <citation type="journal article" date="2019" name="Emerg. Microbes Infect.">
        <title>Comprehensive subspecies identification of 175 nontuberculous mycobacteria species based on 7547 genomic profiles.</title>
        <authorList>
            <person name="Matsumoto Y."/>
            <person name="Kinjo T."/>
            <person name="Motooka D."/>
            <person name="Nabeya D."/>
            <person name="Jung N."/>
            <person name="Uechi K."/>
            <person name="Horii T."/>
            <person name="Iida T."/>
            <person name="Fujita J."/>
            <person name="Nakamura S."/>
        </authorList>
    </citation>
    <scope>NUCLEOTIDE SEQUENCE [LARGE SCALE GENOMIC DNA]</scope>
    <source>
        <strain evidence="2 3">JCM 12272</strain>
        <plasmid evidence="2">pJCM12272</plasmid>
    </source>
</reference>
<evidence type="ECO:0000256" key="1">
    <source>
        <dbReference type="SAM" id="MobiDB-lite"/>
    </source>
</evidence>
<dbReference type="EMBL" id="AP022566">
    <property type="protein sequence ID" value="BBX30411.1"/>
    <property type="molecule type" value="Genomic_DNA"/>
</dbReference>
<keyword evidence="3" id="KW-1185">Reference proteome</keyword>
<feature type="compositionally biased region" description="Basic and acidic residues" evidence="1">
    <location>
        <begin position="101"/>
        <end position="121"/>
    </location>
</feature>